<dbReference type="SUPFAM" id="SSF56672">
    <property type="entry name" value="DNA/RNA polymerases"/>
    <property type="match status" value="1"/>
</dbReference>
<dbReference type="GO" id="GO:0016787">
    <property type="term" value="F:hydrolase activity"/>
    <property type="evidence" value="ECO:0007669"/>
    <property type="project" value="UniProtKB-KW"/>
</dbReference>
<evidence type="ECO:0000256" key="4">
    <source>
        <dbReference type="ARBA" id="ARBA00022759"/>
    </source>
</evidence>
<evidence type="ECO:0000256" key="7">
    <source>
        <dbReference type="SAM" id="MobiDB-lite"/>
    </source>
</evidence>
<dbReference type="AlphaFoldDB" id="A0A5N6N310"/>
<name>A0A5N6N310_9ASTR</name>
<dbReference type="Pfam" id="PF17917">
    <property type="entry name" value="RT_RNaseH"/>
    <property type="match status" value="1"/>
</dbReference>
<keyword evidence="5" id="KW-0378">Hydrolase</keyword>
<keyword evidence="4" id="KW-0255">Endonuclease</keyword>
<keyword evidence="3" id="KW-0540">Nuclease</keyword>
<dbReference type="Proteomes" id="UP000326396">
    <property type="component" value="Linkage Group LG4"/>
</dbReference>
<dbReference type="FunFam" id="3.10.20.370:FF:000001">
    <property type="entry name" value="Retrovirus-related Pol polyprotein from transposon 17.6-like protein"/>
    <property type="match status" value="1"/>
</dbReference>
<feature type="domain" description="Reverse transcriptase RNase H-like" evidence="8">
    <location>
        <begin position="258"/>
        <end position="361"/>
    </location>
</feature>
<dbReference type="FunFam" id="3.30.70.270:FF:000020">
    <property type="entry name" value="Transposon Tf2-6 polyprotein-like Protein"/>
    <property type="match status" value="1"/>
</dbReference>
<gene>
    <name evidence="9" type="ORF">E3N88_28696</name>
</gene>
<accession>A0A5N6N310</accession>
<evidence type="ECO:0000313" key="10">
    <source>
        <dbReference type="Proteomes" id="UP000326396"/>
    </source>
</evidence>
<evidence type="ECO:0000259" key="8">
    <source>
        <dbReference type="Pfam" id="PF17917"/>
    </source>
</evidence>
<evidence type="ECO:0000313" key="9">
    <source>
        <dbReference type="EMBL" id="KAD4180105.1"/>
    </source>
</evidence>
<proteinExistence type="predicted"/>
<organism evidence="9 10">
    <name type="scientific">Mikania micrantha</name>
    <name type="common">bitter vine</name>
    <dbReference type="NCBI Taxonomy" id="192012"/>
    <lineage>
        <taxon>Eukaryota</taxon>
        <taxon>Viridiplantae</taxon>
        <taxon>Streptophyta</taxon>
        <taxon>Embryophyta</taxon>
        <taxon>Tracheophyta</taxon>
        <taxon>Spermatophyta</taxon>
        <taxon>Magnoliopsida</taxon>
        <taxon>eudicotyledons</taxon>
        <taxon>Gunneridae</taxon>
        <taxon>Pentapetalae</taxon>
        <taxon>asterids</taxon>
        <taxon>campanulids</taxon>
        <taxon>Asterales</taxon>
        <taxon>Asteraceae</taxon>
        <taxon>Asteroideae</taxon>
        <taxon>Heliantheae alliance</taxon>
        <taxon>Eupatorieae</taxon>
        <taxon>Mikania</taxon>
    </lineage>
</organism>
<keyword evidence="10" id="KW-1185">Reference proteome</keyword>
<protein>
    <recommendedName>
        <fullName evidence="8">Reverse transcriptase RNase H-like domain-containing protein</fullName>
    </recommendedName>
</protein>
<evidence type="ECO:0000256" key="2">
    <source>
        <dbReference type="ARBA" id="ARBA00022695"/>
    </source>
</evidence>
<evidence type="ECO:0000256" key="3">
    <source>
        <dbReference type="ARBA" id="ARBA00022722"/>
    </source>
</evidence>
<sequence length="877" mass="100292">MQDLMDAEKEVEVKATQEGRAPCQKDIRQPGIDTRMLVNRLFCINVCEVEQKKAITDVITGMLNGRIILIGDDLNYAMNRPSGSLLDIRCPIIDNINVAIGKSGSSFDYKWRSNLPLFDTQFFHSLSHSSSWWPKPIPSPLGFSANAPPPTTTIAKPPRVVLERAVVTVICDRDREVDRAKVNVISTFPPPTNVKGIRSFLGHAGFYIRFIKCFSVITIPLCNLLLKDDPFEFDEECLKSFNVLKQQLVAAPILQSPDWSLPFEIMCDASDYAVGAVLGQRVDKKPMVIYYASKTLSDAQLNYTTTEKELFAVVFALDKFRSYICGSKVIIYSDHSAVRYLMETKDAKPRLIRWIIFLQEFNLEIRDKKGCENVVADHLSRSSAEALGEEEATAILFKSWPFQMRGLTCYVCLFVVVQMVRTNQPTGKGKGRAEASSSRQPSQPPAQRRRIDNSDEEEQKRGPKPIWGGAPLSGMDPEWQLELFKDKMKELKTYSEGFVCERVLDRDHFAPFGLIKYFDDLGWGAVINFEEMKVERLYLKLIEEWVGSITIDWGNRSPSTLRLIGTIEGVQVVMSRENLSHVARFDSKPSNQYVYPSVEDLQSKPALHPTWSTMLQTIFEPDKETTMRRNNLKIEAKLLLVIIHTNVVPRRGDKTMHHTPLRLNTLNTQAWEYKSSERYHQIKDMATGRLWDVLKLNARPLQLGEHDTFDGEAVVVEVNMATGEEEGDDDGDDQPIACMIGRRRAAFDQGTRSGELRRRESQRMYERNEQRNQLHAYNFQREINHRFDDAQMQRMHDQWHAGEPVVRHPPVIDYTSLDPYDGSVQYPQPQVHHSEWLDPNQSQQQQQGTEGSSSSFNFGDMQSMINSIFGPPRPRYY</sequence>
<comment type="caution">
    <text evidence="9">The sequence shown here is derived from an EMBL/GenBank/DDBJ whole genome shotgun (WGS) entry which is preliminary data.</text>
</comment>
<dbReference type="GO" id="GO:0003964">
    <property type="term" value="F:RNA-directed DNA polymerase activity"/>
    <property type="evidence" value="ECO:0007669"/>
    <property type="project" value="UniProtKB-KW"/>
</dbReference>
<dbReference type="Gene3D" id="3.30.70.270">
    <property type="match status" value="1"/>
</dbReference>
<dbReference type="CDD" id="cd09274">
    <property type="entry name" value="RNase_HI_RT_Ty3"/>
    <property type="match status" value="1"/>
</dbReference>
<keyword evidence="2" id="KW-0548">Nucleotidyltransferase</keyword>
<dbReference type="PANTHER" id="PTHR34072:SF57">
    <property type="entry name" value="RNA-DIRECTED DNA POLYMERASE"/>
    <property type="match status" value="1"/>
</dbReference>
<evidence type="ECO:0000256" key="6">
    <source>
        <dbReference type="ARBA" id="ARBA00022918"/>
    </source>
</evidence>
<feature type="compositionally biased region" description="Low complexity" evidence="7">
    <location>
        <begin position="841"/>
        <end position="855"/>
    </location>
</feature>
<dbReference type="InterPro" id="IPR043502">
    <property type="entry name" value="DNA/RNA_pol_sf"/>
</dbReference>
<dbReference type="InterPro" id="IPR041373">
    <property type="entry name" value="RT_RNaseH"/>
</dbReference>
<feature type="region of interest" description="Disordered" evidence="7">
    <location>
        <begin position="837"/>
        <end position="877"/>
    </location>
</feature>
<evidence type="ECO:0000256" key="1">
    <source>
        <dbReference type="ARBA" id="ARBA00022679"/>
    </source>
</evidence>
<dbReference type="PANTHER" id="PTHR34072">
    <property type="entry name" value="ENZYMATIC POLYPROTEIN-RELATED"/>
    <property type="match status" value="1"/>
</dbReference>
<dbReference type="OrthoDB" id="1305387at2759"/>
<reference evidence="9 10" key="1">
    <citation type="submission" date="2019-05" db="EMBL/GenBank/DDBJ databases">
        <title>Mikania micrantha, genome provides insights into the molecular mechanism of rapid growth.</title>
        <authorList>
            <person name="Liu B."/>
        </authorList>
    </citation>
    <scope>NUCLEOTIDE SEQUENCE [LARGE SCALE GENOMIC DNA]</scope>
    <source>
        <strain evidence="9">NLD-2019</strain>
        <tissue evidence="9">Leaf</tissue>
    </source>
</reference>
<evidence type="ECO:0000256" key="5">
    <source>
        <dbReference type="ARBA" id="ARBA00022801"/>
    </source>
</evidence>
<keyword evidence="1" id="KW-0808">Transferase</keyword>
<feature type="compositionally biased region" description="Basic and acidic residues" evidence="7">
    <location>
        <begin position="449"/>
        <end position="461"/>
    </location>
</feature>
<dbReference type="EMBL" id="SZYD01000014">
    <property type="protein sequence ID" value="KAD4180105.1"/>
    <property type="molecule type" value="Genomic_DNA"/>
</dbReference>
<dbReference type="InterPro" id="IPR043128">
    <property type="entry name" value="Rev_trsase/Diguanyl_cyclase"/>
</dbReference>
<keyword evidence="6" id="KW-0695">RNA-directed DNA polymerase</keyword>
<feature type="region of interest" description="Disordered" evidence="7">
    <location>
        <begin position="424"/>
        <end position="473"/>
    </location>
</feature>
<dbReference type="GO" id="GO:0004519">
    <property type="term" value="F:endonuclease activity"/>
    <property type="evidence" value="ECO:0007669"/>
    <property type="project" value="UniProtKB-KW"/>
</dbReference>